<dbReference type="Proteomes" id="UP001271007">
    <property type="component" value="Unassembled WGS sequence"/>
</dbReference>
<comment type="caution">
    <text evidence="1">The sequence shown here is derived from an EMBL/GenBank/DDBJ whole genome shotgun (WGS) entry which is preliminary data.</text>
</comment>
<protein>
    <submittedName>
        <fullName evidence="1">Uncharacterized protein</fullName>
    </submittedName>
</protein>
<dbReference type="SUPFAM" id="SSF50985">
    <property type="entry name" value="RCC1/BLIP-II"/>
    <property type="match status" value="1"/>
</dbReference>
<dbReference type="InterPro" id="IPR009091">
    <property type="entry name" value="RCC1/BLIP-II"/>
</dbReference>
<evidence type="ECO:0000313" key="2">
    <source>
        <dbReference type="Proteomes" id="UP001271007"/>
    </source>
</evidence>
<dbReference type="AlphaFoldDB" id="A0AAJ0GB96"/>
<sequence>MDLFANPCEHVPSGKIDNEEACPHLAIKPTVVLKDQAEITIQHLAAENLLTLWQDSGTKVVHCMDGYDRTIEPSTAASIQQHISNTELQDIWTAGISDDVSEEDALFGDDYPHGPVVELGLLSRDGGIWEIKQEPFSLRELTMPATRKPFRHAIFREECNNGKQDVWPTVVFPEQPNICYRVRTLAGLLGWLHGEETEFWRIISPSPIASLHTSRGRGEKCCAMTEDGEVYHWNRDGEVGARQSSTLQTALSNSQENQNSEAELSIPARIDIPAVKTIALGMRMGAVVTREGTLNVFSLKKSSQKDLYTPHLTDLDDGTPENRIALPFVPQ</sequence>
<organism evidence="1 2">
    <name type="scientific">Extremus antarcticus</name>
    <dbReference type="NCBI Taxonomy" id="702011"/>
    <lineage>
        <taxon>Eukaryota</taxon>
        <taxon>Fungi</taxon>
        <taxon>Dikarya</taxon>
        <taxon>Ascomycota</taxon>
        <taxon>Pezizomycotina</taxon>
        <taxon>Dothideomycetes</taxon>
        <taxon>Dothideomycetidae</taxon>
        <taxon>Mycosphaerellales</taxon>
        <taxon>Extremaceae</taxon>
        <taxon>Extremus</taxon>
    </lineage>
</organism>
<evidence type="ECO:0000313" key="1">
    <source>
        <dbReference type="EMBL" id="KAK3051768.1"/>
    </source>
</evidence>
<accession>A0AAJ0GB96</accession>
<gene>
    <name evidence="1" type="ORF">LTR09_007068</name>
</gene>
<keyword evidence="2" id="KW-1185">Reference proteome</keyword>
<dbReference type="EMBL" id="JAWDJX010000024">
    <property type="protein sequence ID" value="KAK3051768.1"/>
    <property type="molecule type" value="Genomic_DNA"/>
</dbReference>
<reference evidence="1" key="1">
    <citation type="submission" date="2023-04" db="EMBL/GenBank/DDBJ databases">
        <title>Black Yeasts Isolated from many extreme environments.</title>
        <authorList>
            <person name="Coleine C."/>
            <person name="Stajich J.E."/>
            <person name="Selbmann L."/>
        </authorList>
    </citation>
    <scope>NUCLEOTIDE SEQUENCE</scope>
    <source>
        <strain evidence="1">CCFEE 5312</strain>
    </source>
</reference>
<proteinExistence type="predicted"/>
<name>A0AAJ0GB96_9PEZI</name>